<dbReference type="PANTHER" id="PTHR14611">
    <property type="entry name" value="TECTONIC FAMILY MEMBER"/>
    <property type="match status" value="1"/>
</dbReference>
<feature type="domain" description="Tectonic-1-3" evidence="6">
    <location>
        <begin position="375"/>
        <end position="539"/>
    </location>
</feature>
<comment type="similarity">
    <text evidence="1">Belongs to the tectonic family.</text>
</comment>
<reference evidence="8" key="2">
    <citation type="journal article" date="2019" name="Gigascience">
        <title>High-quality Schistosoma haematobium genome achieved by single-molecule and long-range sequencing.</title>
        <authorList>
            <person name="Stroehlein A.J."/>
            <person name="Korhonen P.K."/>
            <person name="Chong T.M."/>
            <person name="Lim Y.L."/>
            <person name="Chan K.G."/>
            <person name="Webster B."/>
            <person name="Rollinson D."/>
            <person name="Brindley P.J."/>
            <person name="Gasser R.B."/>
            <person name="Young N.D."/>
        </authorList>
    </citation>
    <scope>NUCLEOTIDE SEQUENCE</scope>
</reference>
<dbReference type="CTD" id="24590117"/>
<reference evidence="8" key="4">
    <citation type="journal article" date="2022" name="PLoS Pathog.">
        <title>Chromosome-level genome of Schistosoma haematobium underpins genome-wide explorations of molecular variation.</title>
        <authorList>
            <person name="Stroehlein A.J."/>
            <person name="Korhonen P.K."/>
            <person name="Lee V.V."/>
            <person name="Ralph S.A."/>
            <person name="Mentink-Kane M."/>
            <person name="You H."/>
            <person name="McManus D.P."/>
            <person name="Tchuente L.T."/>
            <person name="Stothard J.R."/>
            <person name="Kaur P."/>
            <person name="Dudchenko O."/>
            <person name="Aiden E.L."/>
            <person name="Yang B."/>
            <person name="Yang H."/>
            <person name="Emery A.M."/>
            <person name="Webster B.L."/>
            <person name="Brindley P.J."/>
            <person name="Rollinson D."/>
            <person name="Chang B.C.H."/>
            <person name="Gasser R.B."/>
            <person name="Young N.D."/>
        </authorList>
    </citation>
    <scope>NUCLEOTIDE SEQUENCE</scope>
</reference>
<dbReference type="EMBL" id="AMPZ03000002">
    <property type="protein sequence ID" value="KAH9591875.1"/>
    <property type="molecule type" value="Genomic_DNA"/>
</dbReference>
<feature type="domain" description="Tectonic-1-3 N-terminal" evidence="7">
    <location>
        <begin position="28"/>
        <end position="76"/>
    </location>
</feature>
<dbReference type="InterPro" id="IPR057724">
    <property type="entry name" value="TCTN1-3_N"/>
</dbReference>
<keyword evidence="3" id="KW-0970">Cilium biogenesis/degradation</keyword>
<dbReference type="InterPro" id="IPR011677">
    <property type="entry name" value="TCTN1-3_dom"/>
</dbReference>
<dbReference type="GO" id="GO:0035869">
    <property type="term" value="C:ciliary transition zone"/>
    <property type="evidence" value="ECO:0007669"/>
    <property type="project" value="TreeGrafter"/>
</dbReference>
<dbReference type="Proteomes" id="UP000471633">
    <property type="component" value="Unassembled WGS sequence"/>
</dbReference>
<dbReference type="GO" id="GO:0060271">
    <property type="term" value="P:cilium assembly"/>
    <property type="evidence" value="ECO:0007669"/>
    <property type="project" value="TreeGrafter"/>
</dbReference>
<dbReference type="PANTHER" id="PTHR14611:SF2">
    <property type="entry name" value="TECTONIC"/>
    <property type="match status" value="1"/>
</dbReference>
<feature type="chain" id="PRO_5037873150" evidence="5">
    <location>
        <begin position="26"/>
        <end position="567"/>
    </location>
</feature>
<dbReference type="AlphaFoldDB" id="A0A922S3K9"/>
<keyword evidence="4" id="KW-0325">Glycoprotein</keyword>
<reference evidence="8" key="1">
    <citation type="journal article" date="2012" name="Nat. Genet.">
        <title>Whole-genome sequence of Schistosoma haematobium.</title>
        <authorList>
            <person name="Young N.D."/>
            <person name="Jex A.R."/>
            <person name="Li B."/>
            <person name="Liu S."/>
            <person name="Yang L."/>
            <person name="Xiong Z."/>
            <person name="Li Y."/>
            <person name="Cantacessi C."/>
            <person name="Hall R.S."/>
            <person name="Xu X."/>
            <person name="Chen F."/>
            <person name="Wu X."/>
            <person name="Zerlotini A."/>
            <person name="Oliveira G."/>
            <person name="Hofmann A."/>
            <person name="Zhang G."/>
            <person name="Fang X."/>
            <person name="Kang Y."/>
            <person name="Campbell B.E."/>
            <person name="Loukas A."/>
            <person name="Ranganathan S."/>
            <person name="Rollinson D."/>
            <person name="Rinaldi G."/>
            <person name="Brindley P.J."/>
            <person name="Yang H."/>
            <person name="Wang J."/>
            <person name="Wang J."/>
            <person name="Gasser R.B."/>
        </authorList>
    </citation>
    <scope>NUCLEOTIDE SEQUENCE</scope>
</reference>
<proteinExistence type="inferred from homology"/>
<evidence type="ECO:0000256" key="1">
    <source>
        <dbReference type="ARBA" id="ARBA00007633"/>
    </source>
</evidence>
<evidence type="ECO:0000313" key="8">
    <source>
        <dbReference type="EMBL" id="KAH9591875.1"/>
    </source>
</evidence>
<keyword evidence="9" id="KW-1185">Reference proteome</keyword>
<keyword evidence="2 5" id="KW-0732">Signal</keyword>
<evidence type="ECO:0000259" key="6">
    <source>
        <dbReference type="Pfam" id="PF07773"/>
    </source>
</evidence>
<dbReference type="InterPro" id="IPR040354">
    <property type="entry name" value="TCTN1-3"/>
</dbReference>
<dbReference type="KEGG" id="shx:MS3_00003996"/>
<organism evidence="8 9">
    <name type="scientific">Schistosoma haematobium</name>
    <name type="common">Blood fluke</name>
    <dbReference type="NCBI Taxonomy" id="6185"/>
    <lineage>
        <taxon>Eukaryota</taxon>
        <taxon>Metazoa</taxon>
        <taxon>Spiralia</taxon>
        <taxon>Lophotrochozoa</taxon>
        <taxon>Platyhelminthes</taxon>
        <taxon>Trematoda</taxon>
        <taxon>Digenea</taxon>
        <taxon>Strigeidida</taxon>
        <taxon>Schistosomatoidea</taxon>
        <taxon>Schistosomatidae</taxon>
        <taxon>Schistosoma</taxon>
    </lineage>
</organism>
<dbReference type="GeneID" id="24590117"/>
<evidence type="ECO:0000259" key="7">
    <source>
        <dbReference type="Pfam" id="PF25752"/>
    </source>
</evidence>
<evidence type="ECO:0000256" key="5">
    <source>
        <dbReference type="SAM" id="SignalP"/>
    </source>
</evidence>
<dbReference type="Pfam" id="PF07773">
    <property type="entry name" value="TCTN_DUF1619"/>
    <property type="match status" value="1"/>
</dbReference>
<dbReference type="RefSeq" id="XP_051071990.1">
    <property type="nucleotide sequence ID" value="XM_051211877.1"/>
</dbReference>
<comment type="caution">
    <text evidence="8">The sequence shown here is derived from an EMBL/GenBank/DDBJ whole genome shotgun (WGS) entry which is preliminary data.</text>
</comment>
<evidence type="ECO:0000256" key="4">
    <source>
        <dbReference type="ARBA" id="ARBA00023180"/>
    </source>
</evidence>
<dbReference type="Pfam" id="PF25752">
    <property type="entry name" value="DUF1619_N"/>
    <property type="match status" value="1"/>
</dbReference>
<feature type="signal peptide" evidence="5">
    <location>
        <begin position="1"/>
        <end position="25"/>
    </location>
</feature>
<accession>A0A922S3K9</accession>
<evidence type="ECO:0000256" key="3">
    <source>
        <dbReference type="ARBA" id="ARBA00022794"/>
    </source>
</evidence>
<reference evidence="8" key="3">
    <citation type="submission" date="2021-06" db="EMBL/GenBank/DDBJ databases">
        <title>Chromosome-level genome assembly for S. haematobium.</title>
        <authorList>
            <person name="Stroehlein A.J."/>
        </authorList>
    </citation>
    <scope>NUCLEOTIDE SEQUENCE</scope>
</reference>
<evidence type="ECO:0000313" key="9">
    <source>
        <dbReference type="Proteomes" id="UP000471633"/>
    </source>
</evidence>
<gene>
    <name evidence="8" type="primary">TCTN1_1</name>
    <name evidence="8" type="ORF">MS3_00003996</name>
</gene>
<sequence length="567" mass="63908">MPKNNGLNMIFKLLTFLSVSTLLNSEDFPCHCNIIKNYCESGCCCDSDCSFRQFELFTTCEETSRRDSLQLCKDLISDGFDHPLCIYSINKNVNYTLENAVRLKNILSYSDDFVLYSIGVPTHISYGVNEVGPLIIPQLKQTSCEMVSVSFGQSFVSYCEWNVVEIETTNNFRTNNVKCNRLGDVFLMVKNSKMLKNMKLNEINREEIVPIVICYEQNTSLPILCPTTTPNIIINSSNETICSVVPVSVYLKMTYEVIGTISQFEVHALIGSVTGTFTQKYEVEFVQTNASDALPMSGNPGYLIGRPIIGAKINVTDLSSLGYSGNTGSVTTILPTSNMKLSIKGVKQQLSNGVWNILAGGSCGTILQGRGHLVEPIRFGEDVYSGCTLSLSFLEQFTRPEMDWTTRCVQYQNIIWENLLNPSGITNEEDRKGLGINFMSNKPDLLAIWPISKINRSSEWVPIQNLINNNFPTTPRGLNGYCYQLLIGQEIEIQYARFGSMIFPQNQIIGAKCNYIYGDVFFMKPNFNIEITQRVRFTDVTPLAETREKLRPYFLVRLPSDFFYPFA</sequence>
<evidence type="ECO:0000256" key="2">
    <source>
        <dbReference type="ARBA" id="ARBA00022729"/>
    </source>
</evidence>
<protein>
    <submittedName>
        <fullName evidence="8">Tectonic-1</fullName>
    </submittedName>
</protein>
<dbReference type="OrthoDB" id="2104337at2759"/>
<name>A0A922S3K9_SCHHA</name>